<name>A0A8I0MTX2_9GAMM</name>
<protein>
    <submittedName>
        <fullName evidence="1">Uncharacterized protein</fullName>
    </submittedName>
</protein>
<dbReference type="Proteomes" id="UP000660708">
    <property type="component" value="Unassembled WGS sequence"/>
</dbReference>
<accession>A0A8I0MTX2</accession>
<keyword evidence="2" id="KW-1185">Reference proteome</keyword>
<gene>
    <name evidence="1" type="ORF">PPEP_a0761</name>
</gene>
<evidence type="ECO:0000313" key="2">
    <source>
        <dbReference type="Proteomes" id="UP000660708"/>
    </source>
</evidence>
<proteinExistence type="predicted"/>
<dbReference type="EMBL" id="AQHF01000020">
    <property type="protein sequence ID" value="MBE0345802.1"/>
    <property type="molecule type" value="Genomic_DNA"/>
</dbReference>
<sequence>MINELTFLSLLATPVISLFAAYLSIQLIKSLGQYINFN</sequence>
<organism evidence="1 2">
    <name type="scientific">Pseudoalteromonas peptidolytica F12-50-A1</name>
    <dbReference type="NCBI Taxonomy" id="1315280"/>
    <lineage>
        <taxon>Bacteria</taxon>
        <taxon>Pseudomonadati</taxon>
        <taxon>Pseudomonadota</taxon>
        <taxon>Gammaproteobacteria</taxon>
        <taxon>Alteromonadales</taxon>
        <taxon>Pseudoalteromonadaceae</taxon>
        <taxon>Pseudoalteromonas</taxon>
    </lineage>
</organism>
<comment type="caution">
    <text evidence="1">The sequence shown here is derived from an EMBL/GenBank/DDBJ whole genome shotgun (WGS) entry which is preliminary data.</text>
</comment>
<dbReference type="AlphaFoldDB" id="A0A8I0MTX2"/>
<reference evidence="1 2" key="1">
    <citation type="submission" date="2015-06" db="EMBL/GenBank/DDBJ databases">
        <title>Genome sequence of Pseudoalteromonas peptidolytica.</title>
        <authorList>
            <person name="Xie B.-B."/>
            <person name="Rong J.-C."/>
            <person name="Qin Q.-L."/>
            <person name="Zhang Y.-Z."/>
        </authorList>
    </citation>
    <scope>NUCLEOTIDE SEQUENCE [LARGE SCALE GENOMIC DNA]</scope>
    <source>
        <strain evidence="1 2">F12-50-A1</strain>
    </source>
</reference>
<evidence type="ECO:0000313" key="1">
    <source>
        <dbReference type="EMBL" id="MBE0345802.1"/>
    </source>
</evidence>